<keyword evidence="5" id="KW-1185">Reference proteome</keyword>
<feature type="region of interest" description="Disordered" evidence="1">
    <location>
        <begin position="231"/>
        <end position="452"/>
    </location>
</feature>
<evidence type="ECO:0000259" key="3">
    <source>
        <dbReference type="SMART" id="SM00220"/>
    </source>
</evidence>
<accession>D7CSF2</accession>
<proteinExistence type="predicted"/>
<dbReference type="eggNOG" id="COG0515">
    <property type="taxonomic scope" value="Bacteria"/>
</dbReference>
<feature type="compositionally biased region" description="Basic and acidic residues" evidence="1">
    <location>
        <begin position="431"/>
        <end position="451"/>
    </location>
</feature>
<evidence type="ECO:0000256" key="1">
    <source>
        <dbReference type="SAM" id="MobiDB-lite"/>
    </source>
</evidence>
<keyword evidence="2" id="KW-1133">Transmembrane helix</keyword>
<protein>
    <submittedName>
        <fullName evidence="4">CheA signal transduction histidine kinase</fullName>
    </submittedName>
</protein>
<feature type="domain" description="Protein kinase" evidence="3">
    <location>
        <begin position="18"/>
        <end position="228"/>
    </location>
</feature>
<keyword evidence="4" id="KW-0808">Transferase</keyword>
<keyword evidence="2" id="KW-0472">Membrane</keyword>
<feature type="compositionally biased region" description="Basic and acidic residues" evidence="1">
    <location>
        <begin position="400"/>
        <end position="422"/>
    </location>
</feature>
<reference evidence="5" key="1">
    <citation type="submission" date="2010-05" db="EMBL/GenBank/DDBJ databases">
        <title>The complete genome of Truepera radiovictris DSM 17093.</title>
        <authorList>
            <consortium name="US DOE Joint Genome Institute (JGI-PGF)"/>
            <person name="Lucas S."/>
            <person name="Copeland A."/>
            <person name="Lapidus A."/>
            <person name="Glavina del Rio T."/>
            <person name="Dalin E."/>
            <person name="Tice H."/>
            <person name="Bruce D."/>
            <person name="Goodwin L."/>
            <person name="Pitluck S."/>
            <person name="Kyrpides N."/>
            <person name="Mavromatis K."/>
            <person name="Ovchinnikova G."/>
            <person name="Munk A.C."/>
            <person name="Detter J.C."/>
            <person name="Han C."/>
            <person name="Tapia R."/>
            <person name="Land M."/>
            <person name="Hauser L."/>
            <person name="Markowitz V."/>
            <person name="Cheng J.-F."/>
            <person name="Hugenholtz P."/>
            <person name="Woyke T."/>
            <person name="Wu D."/>
            <person name="Tindall B."/>
            <person name="Pomrenke H.G."/>
            <person name="Brambilla E."/>
            <person name="Klenk H.-P."/>
            <person name="Eisen J.A."/>
        </authorList>
    </citation>
    <scope>NUCLEOTIDE SEQUENCE [LARGE SCALE GENOMIC DNA]</scope>
    <source>
        <strain evidence="5">DSM 17093 / CIP 108686 / LMG 22925 / RQ-24</strain>
    </source>
</reference>
<dbReference type="OrthoDB" id="3456415at2"/>
<evidence type="ECO:0000313" key="4">
    <source>
        <dbReference type="EMBL" id="ADI15372.1"/>
    </source>
</evidence>
<reference evidence="4 5" key="2">
    <citation type="journal article" date="2011" name="Stand. Genomic Sci.">
        <title>Complete genome sequence of Truepera radiovictrix type strain (RQ-24).</title>
        <authorList>
            <person name="Ivanova N."/>
            <person name="Rohde C."/>
            <person name="Munk C."/>
            <person name="Nolan M."/>
            <person name="Lucas S."/>
            <person name="Del Rio T.G."/>
            <person name="Tice H."/>
            <person name="Deshpande S."/>
            <person name="Cheng J.F."/>
            <person name="Tapia R."/>
            <person name="Han C."/>
            <person name="Goodwin L."/>
            <person name="Pitluck S."/>
            <person name="Liolios K."/>
            <person name="Mavromatis K."/>
            <person name="Mikhailova N."/>
            <person name="Pati A."/>
            <person name="Chen A."/>
            <person name="Palaniappan K."/>
            <person name="Land M."/>
            <person name="Hauser L."/>
            <person name="Chang Y.J."/>
            <person name="Jeffries C.D."/>
            <person name="Brambilla E."/>
            <person name="Rohde M."/>
            <person name="Goker M."/>
            <person name="Tindall B.J."/>
            <person name="Woyke T."/>
            <person name="Bristow J."/>
            <person name="Eisen J.A."/>
            <person name="Markowitz V."/>
            <person name="Hugenholtz P."/>
            <person name="Kyrpides N.C."/>
            <person name="Klenk H.P."/>
            <person name="Lapidus A."/>
        </authorList>
    </citation>
    <scope>NUCLEOTIDE SEQUENCE [LARGE SCALE GENOMIC DNA]</scope>
    <source>
        <strain evidence="5">DSM 17093 / CIP 108686 / LMG 22925 / RQ-24</strain>
    </source>
</reference>
<dbReference type="InterPro" id="IPR011009">
    <property type="entry name" value="Kinase-like_dom_sf"/>
</dbReference>
<dbReference type="InterPro" id="IPR000719">
    <property type="entry name" value="Prot_kinase_dom"/>
</dbReference>
<dbReference type="AlphaFoldDB" id="D7CSF2"/>
<feature type="transmembrane region" description="Helical" evidence="2">
    <location>
        <begin position="473"/>
        <end position="495"/>
    </location>
</feature>
<dbReference type="HOGENOM" id="CLU_548511_0_0_0"/>
<dbReference type="SUPFAM" id="SSF56112">
    <property type="entry name" value="Protein kinase-like (PK-like)"/>
    <property type="match status" value="1"/>
</dbReference>
<keyword evidence="4" id="KW-0418">Kinase</keyword>
<gene>
    <name evidence="4" type="ordered locus">Trad_2262</name>
</gene>
<keyword evidence="2" id="KW-0812">Transmembrane</keyword>
<organism evidence="4 5">
    <name type="scientific">Truepera radiovictrix (strain DSM 17093 / CIP 108686 / LMG 22925 / RQ-24)</name>
    <dbReference type="NCBI Taxonomy" id="649638"/>
    <lineage>
        <taxon>Bacteria</taxon>
        <taxon>Thermotogati</taxon>
        <taxon>Deinococcota</taxon>
        <taxon>Deinococci</taxon>
        <taxon>Trueperales</taxon>
        <taxon>Trueperaceae</taxon>
        <taxon>Truepera</taxon>
    </lineage>
</organism>
<dbReference type="EMBL" id="CP002049">
    <property type="protein sequence ID" value="ADI15372.1"/>
    <property type="molecule type" value="Genomic_DNA"/>
</dbReference>
<dbReference type="GO" id="GO:0005524">
    <property type="term" value="F:ATP binding"/>
    <property type="evidence" value="ECO:0007669"/>
    <property type="project" value="InterPro"/>
</dbReference>
<dbReference type="SMART" id="SM00220">
    <property type="entry name" value="S_TKc"/>
    <property type="match status" value="1"/>
</dbReference>
<dbReference type="RefSeq" id="WP_013178735.1">
    <property type="nucleotide sequence ID" value="NC_014221.1"/>
</dbReference>
<dbReference type="GO" id="GO:0004672">
    <property type="term" value="F:protein kinase activity"/>
    <property type="evidence" value="ECO:0007669"/>
    <property type="project" value="InterPro"/>
</dbReference>
<dbReference type="KEGG" id="tra:Trad_2262"/>
<name>D7CSF2_TRURR</name>
<dbReference type="STRING" id="649638.Trad_2262"/>
<dbReference type="Proteomes" id="UP000000379">
    <property type="component" value="Chromosome"/>
</dbReference>
<sequence length="497" mass="52662">MKPSQRPNVVPTHRHAHYHRQELLADEGGVQVYRGIDPLNGLPVRIYAFSGEPTAPAGRISAFIPVLLASSYHEDDRGAGAGEVVSAFSASYQPVTAPVSGGHARTLLRQTATALDDAAKAGVIHGDLRPERVFYIDEAERPDVPPRRRFLLEGYGVPWPLQTGEFSPPERIGGASYAGDVFSWAMTMRALAGPLPGEVRDLLLSCLDADPESRPHARDLCAALARCSWHDASAPRPASPVRVVADPPADRDSDDSDAAAQGAGAPDATSAEAAGAGASGEAPPATPTEDAVAEPAPPEGQTEQPRGRAPHSAQHPPPRRDAVPRAGAFSGFDVADDEAERAADARLRDAFAPVRVVQARTEGQTPGADATPPGETDAPPPAADVRPTAPSAPPSDAADDALRRTDATAAYRERRERYEAVRSRAAPSAPARDRPPRREEAPRVRVGRSEADDFEVFDDIDDRAPDPTVPRGGLRVVLLSLLVIATLVLLALLLFNP</sequence>
<feature type="compositionally biased region" description="Basic and acidic residues" evidence="1">
    <location>
        <begin position="340"/>
        <end position="349"/>
    </location>
</feature>
<evidence type="ECO:0000256" key="2">
    <source>
        <dbReference type="SAM" id="Phobius"/>
    </source>
</evidence>
<feature type="compositionally biased region" description="Low complexity" evidence="1">
    <location>
        <begin position="258"/>
        <end position="289"/>
    </location>
</feature>
<evidence type="ECO:0000313" key="5">
    <source>
        <dbReference type="Proteomes" id="UP000000379"/>
    </source>
</evidence>
<dbReference type="Gene3D" id="1.10.510.10">
    <property type="entry name" value="Transferase(Phosphotransferase) domain 1"/>
    <property type="match status" value="1"/>
</dbReference>